<dbReference type="Proteomes" id="UP000745764">
    <property type="component" value="Unassembled WGS sequence"/>
</dbReference>
<accession>A0A9N8PQY0</accession>
<comment type="caution">
    <text evidence="1">The sequence shown here is derived from an EMBL/GenBank/DDBJ whole genome shotgun (WGS) entry which is preliminary data.</text>
</comment>
<organism evidence="1 2">
    <name type="scientific">Aureobasidium uvarum</name>
    <dbReference type="NCBI Taxonomy" id="2773716"/>
    <lineage>
        <taxon>Eukaryota</taxon>
        <taxon>Fungi</taxon>
        <taxon>Dikarya</taxon>
        <taxon>Ascomycota</taxon>
        <taxon>Pezizomycotina</taxon>
        <taxon>Dothideomycetes</taxon>
        <taxon>Dothideomycetidae</taxon>
        <taxon>Dothideales</taxon>
        <taxon>Saccotheciaceae</taxon>
        <taxon>Aureobasidium</taxon>
    </lineage>
</organism>
<gene>
    <name evidence="1" type="ORF">AWRI4620_LOCUS1824</name>
</gene>
<proteinExistence type="predicted"/>
<dbReference type="AlphaFoldDB" id="A0A9N8PQY0"/>
<evidence type="ECO:0000313" key="2">
    <source>
        <dbReference type="Proteomes" id="UP000745764"/>
    </source>
</evidence>
<reference evidence="1" key="1">
    <citation type="submission" date="2020-06" db="EMBL/GenBank/DDBJ databases">
        <authorList>
            <person name="Onetto C."/>
        </authorList>
    </citation>
    <scope>NUCLEOTIDE SEQUENCE</scope>
</reference>
<protein>
    <submittedName>
        <fullName evidence="1">Uncharacterized protein</fullName>
    </submittedName>
</protein>
<dbReference type="EMBL" id="CAINUL010000002">
    <property type="protein sequence ID" value="CAD0107569.1"/>
    <property type="molecule type" value="Genomic_DNA"/>
</dbReference>
<evidence type="ECO:0000313" key="1">
    <source>
        <dbReference type="EMBL" id="CAD0107569.1"/>
    </source>
</evidence>
<name>A0A9N8PQY0_9PEZI</name>
<sequence length="92" mass="10125">MLVLAAVYNCSIGWLKELVPKEKLQKLLSRTIAFIRRLQCASSVAVSDILILEAIDRLLFPERDGNDVYKNEGLTGDSIESGGSFNSIHAMA</sequence>
<keyword evidence="2" id="KW-1185">Reference proteome</keyword>